<dbReference type="InterPro" id="IPR050679">
    <property type="entry name" value="Bact_HTH_transcr_reg"/>
</dbReference>
<evidence type="ECO:0000259" key="1">
    <source>
        <dbReference type="SMART" id="SM00866"/>
    </source>
</evidence>
<dbReference type="InterPro" id="IPR028978">
    <property type="entry name" value="Chorismate_lyase_/UTRA_dom_sf"/>
</dbReference>
<dbReference type="GO" id="GO:0045892">
    <property type="term" value="P:negative regulation of DNA-templated transcription"/>
    <property type="evidence" value="ECO:0007669"/>
    <property type="project" value="TreeGrafter"/>
</dbReference>
<dbReference type="PANTHER" id="PTHR44846">
    <property type="entry name" value="MANNOSYL-D-GLYCERATE TRANSPORT/METABOLISM SYSTEM REPRESSOR MNGR-RELATED"/>
    <property type="match status" value="1"/>
</dbReference>
<feature type="domain" description="UbiC transcription regulator-associated" evidence="1">
    <location>
        <begin position="81"/>
        <end position="222"/>
    </location>
</feature>
<accession>A0A7X1I004</accession>
<gene>
    <name evidence="2" type="ORF">H1R13_12635</name>
</gene>
<dbReference type="SUPFAM" id="SSF64288">
    <property type="entry name" value="Chorismate lyase-like"/>
    <property type="match status" value="1"/>
</dbReference>
<dbReference type="RefSeq" id="WP_185947320.1">
    <property type="nucleotide sequence ID" value="NZ_JACMHY010000004.1"/>
</dbReference>
<dbReference type="SMART" id="SM00866">
    <property type="entry name" value="UTRA"/>
    <property type="match status" value="1"/>
</dbReference>
<protein>
    <submittedName>
        <fullName evidence="2">UTRA domain-containing protein</fullName>
    </submittedName>
</protein>
<name>A0A7X1I004_9ACTN</name>
<dbReference type="EMBL" id="JACMHY010000004">
    <property type="protein sequence ID" value="MBC2865805.1"/>
    <property type="molecule type" value="Genomic_DNA"/>
</dbReference>
<evidence type="ECO:0000313" key="3">
    <source>
        <dbReference type="Proteomes" id="UP000517694"/>
    </source>
</evidence>
<sequence>MLIASRLLSIACFWIATSRGARWPTVVERYETVPEEGRGQRQRAERCNLRHQWEKDRVRAGVRERRSTGATERETGLDTGQLAFRAAYERIEASAELAAVLGVEEGTAVLRRTYRTRSADEDAPLNVCRSHIPYALAARNPDLLDASREPWPGGTMHQLSTVGVEVDRVEEVVTARPPTGEEAGELGLGPGVPVMEIRKTLHDVRGRVVEVADVVLPADRYAVRCVTRLERW</sequence>
<keyword evidence="3" id="KW-1185">Reference proteome</keyword>
<dbReference type="InterPro" id="IPR011663">
    <property type="entry name" value="UTRA"/>
</dbReference>
<evidence type="ECO:0000313" key="2">
    <source>
        <dbReference type="EMBL" id="MBC2865805.1"/>
    </source>
</evidence>
<dbReference type="Gene3D" id="3.40.1410.10">
    <property type="entry name" value="Chorismate lyase-like"/>
    <property type="match status" value="1"/>
</dbReference>
<proteinExistence type="predicted"/>
<dbReference type="AlphaFoldDB" id="A0A7X1I004"/>
<comment type="caution">
    <text evidence="2">The sequence shown here is derived from an EMBL/GenBank/DDBJ whole genome shotgun (WGS) entry which is preliminary data.</text>
</comment>
<organism evidence="2 3">
    <name type="scientific">Streptomyces mexicanus</name>
    <dbReference type="NCBI Taxonomy" id="178566"/>
    <lineage>
        <taxon>Bacteria</taxon>
        <taxon>Bacillati</taxon>
        <taxon>Actinomycetota</taxon>
        <taxon>Actinomycetes</taxon>
        <taxon>Kitasatosporales</taxon>
        <taxon>Streptomycetaceae</taxon>
        <taxon>Streptomyces</taxon>
    </lineage>
</organism>
<reference evidence="2 3" key="1">
    <citation type="submission" date="2020-08" db="EMBL/GenBank/DDBJ databases">
        <title>Whole-Genome Sequence of French Clinical Streptomyces mexicanus Strain Q0842.</title>
        <authorList>
            <person name="Boxberger M."/>
            <person name="La Scola B."/>
        </authorList>
    </citation>
    <scope>NUCLEOTIDE SEQUENCE [LARGE SCALE GENOMIC DNA]</scope>
    <source>
        <strain evidence="2 3">Marseille-Q0842</strain>
    </source>
</reference>
<dbReference type="GO" id="GO:0003677">
    <property type="term" value="F:DNA binding"/>
    <property type="evidence" value="ECO:0007669"/>
    <property type="project" value="InterPro"/>
</dbReference>
<dbReference type="PANTHER" id="PTHR44846:SF17">
    <property type="entry name" value="GNTR-FAMILY TRANSCRIPTIONAL REGULATOR"/>
    <property type="match status" value="1"/>
</dbReference>
<dbReference type="Pfam" id="PF07702">
    <property type="entry name" value="UTRA"/>
    <property type="match status" value="1"/>
</dbReference>
<dbReference type="Proteomes" id="UP000517694">
    <property type="component" value="Unassembled WGS sequence"/>
</dbReference>